<dbReference type="Proteomes" id="UP000310636">
    <property type="component" value="Unassembled WGS sequence"/>
</dbReference>
<dbReference type="OrthoDB" id="2930633at2"/>
<reference evidence="1 2" key="1">
    <citation type="submission" date="2019-04" db="EMBL/GenBank/DDBJ databases">
        <title>Cohnella sp. nov. isolated from preserved vegetables.</title>
        <authorList>
            <person name="Lin S.-Y."/>
            <person name="Hung M.-H."/>
            <person name="Young C.-C."/>
        </authorList>
    </citation>
    <scope>NUCLEOTIDE SEQUENCE [LARGE SCALE GENOMIC DNA]</scope>
    <source>
        <strain evidence="1 2">CC-MHH1044</strain>
    </source>
</reference>
<sequence>MIKYGDDRITQLQFAQFIPRIERRDEQWVDVELRFETKPGTDEMPSDVIDLTALAICTRAGHPIQIEAQDEGCDSEYQFTVFEKEQIEAYLRSEAMQAAIRNA</sequence>
<dbReference type="AlphaFoldDB" id="A0A4S4BIU6"/>
<evidence type="ECO:0000313" key="2">
    <source>
        <dbReference type="Proteomes" id="UP000310636"/>
    </source>
</evidence>
<keyword evidence="2" id="KW-1185">Reference proteome</keyword>
<dbReference type="RefSeq" id="WP_136372457.1">
    <property type="nucleotide sequence ID" value="NZ_SSOB01000039.1"/>
</dbReference>
<protein>
    <submittedName>
        <fullName evidence="1">Uncharacterized protein</fullName>
    </submittedName>
</protein>
<organism evidence="1 2">
    <name type="scientific">Cohnella fermenti</name>
    <dbReference type="NCBI Taxonomy" id="2565925"/>
    <lineage>
        <taxon>Bacteria</taxon>
        <taxon>Bacillati</taxon>
        <taxon>Bacillota</taxon>
        <taxon>Bacilli</taxon>
        <taxon>Bacillales</taxon>
        <taxon>Paenibacillaceae</taxon>
        <taxon>Cohnella</taxon>
    </lineage>
</organism>
<evidence type="ECO:0000313" key="1">
    <source>
        <dbReference type="EMBL" id="THF74560.1"/>
    </source>
</evidence>
<name>A0A4S4BIU6_9BACL</name>
<dbReference type="EMBL" id="SSOB01000039">
    <property type="protein sequence ID" value="THF74560.1"/>
    <property type="molecule type" value="Genomic_DNA"/>
</dbReference>
<accession>A0A4S4BIU6</accession>
<gene>
    <name evidence="1" type="ORF">E6C55_24465</name>
</gene>
<proteinExistence type="predicted"/>
<comment type="caution">
    <text evidence="1">The sequence shown here is derived from an EMBL/GenBank/DDBJ whole genome shotgun (WGS) entry which is preliminary data.</text>
</comment>